<gene>
    <name evidence="4" type="ORF">CW362_08515</name>
</gene>
<feature type="coiled-coil region" evidence="2">
    <location>
        <begin position="172"/>
        <end position="206"/>
    </location>
</feature>
<comment type="caution">
    <text evidence="4">The sequence shown here is derived from an EMBL/GenBank/DDBJ whole genome shotgun (WGS) entry which is preliminary data.</text>
</comment>
<dbReference type="Gene3D" id="3.30.450.20">
    <property type="entry name" value="PAS domain"/>
    <property type="match status" value="1"/>
</dbReference>
<dbReference type="Gene3D" id="3.60.40.10">
    <property type="entry name" value="PPM-type phosphatase domain"/>
    <property type="match status" value="1"/>
</dbReference>
<dbReference type="InterPro" id="IPR052016">
    <property type="entry name" value="Bact_Sigma-Reg"/>
</dbReference>
<dbReference type="InterPro" id="IPR035965">
    <property type="entry name" value="PAS-like_dom_sf"/>
</dbReference>
<dbReference type="GO" id="GO:0016791">
    <property type="term" value="F:phosphatase activity"/>
    <property type="evidence" value="ECO:0007669"/>
    <property type="project" value="TreeGrafter"/>
</dbReference>
<keyword evidence="5" id="KW-1185">Reference proteome</keyword>
<evidence type="ECO:0000259" key="3">
    <source>
        <dbReference type="PROSITE" id="PS50801"/>
    </source>
</evidence>
<dbReference type="SUPFAM" id="SSF55785">
    <property type="entry name" value="PYP-like sensor domain (PAS domain)"/>
    <property type="match status" value="1"/>
</dbReference>
<accession>A0A2I0STX4</accession>
<dbReference type="Pfam" id="PF07228">
    <property type="entry name" value="SpoIIE"/>
    <property type="match status" value="1"/>
</dbReference>
<dbReference type="Pfam" id="PF13581">
    <property type="entry name" value="HATPase_c_2"/>
    <property type="match status" value="1"/>
</dbReference>
<organism evidence="4 5">
    <name type="scientific">Streptomyces populi</name>
    <dbReference type="NCBI Taxonomy" id="2058924"/>
    <lineage>
        <taxon>Bacteria</taxon>
        <taxon>Bacillati</taxon>
        <taxon>Actinomycetota</taxon>
        <taxon>Actinomycetes</taxon>
        <taxon>Kitasatosporales</taxon>
        <taxon>Streptomycetaceae</taxon>
        <taxon>Streptomyces</taxon>
    </lineage>
</organism>
<name>A0A2I0STX4_9ACTN</name>
<dbReference type="InterPro" id="IPR013656">
    <property type="entry name" value="PAS_4"/>
</dbReference>
<dbReference type="InterPro" id="IPR036890">
    <property type="entry name" value="HATPase_C_sf"/>
</dbReference>
<dbReference type="InterPro" id="IPR001932">
    <property type="entry name" value="PPM-type_phosphatase-like_dom"/>
</dbReference>
<dbReference type="CDD" id="cd16936">
    <property type="entry name" value="HATPase_RsbW-like"/>
    <property type="match status" value="1"/>
</dbReference>
<dbReference type="InterPro" id="IPR036513">
    <property type="entry name" value="STAS_dom_sf"/>
</dbReference>
<dbReference type="EMBL" id="PJOS01000011">
    <property type="protein sequence ID" value="PKT73386.1"/>
    <property type="molecule type" value="Genomic_DNA"/>
</dbReference>
<dbReference type="PROSITE" id="PS50801">
    <property type="entry name" value="STAS"/>
    <property type="match status" value="1"/>
</dbReference>
<dbReference type="SMART" id="SM00331">
    <property type="entry name" value="PP2C_SIG"/>
    <property type="match status" value="1"/>
</dbReference>
<dbReference type="SUPFAM" id="SSF55874">
    <property type="entry name" value="ATPase domain of HSP90 chaperone/DNA topoisomerase II/histidine kinase"/>
    <property type="match status" value="1"/>
</dbReference>
<dbReference type="InterPro" id="IPR003594">
    <property type="entry name" value="HATPase_dom"/>
</dbReference>
<dbReference type="OrthoDB" id="163538at2"/>
<evidence type="ECO:0000256" key="1">
    <source>
        <dbReference type="ARBA" id="ARBA00022801"/>
    </source>
</evidence>
<evidence type="ECO:0000313" key="5">
    <source>
        <dbReference type="Proteomes" id="UP000236178"/>
    </source>
</evidence>
<feature type="domain" description="STAS" evidence="3">
    <location>
        <begin position="614"/>
        <end position="706"/>
    </location>
</feature>
<dbReference type="Pfam" id="PF01740">
    <property type="entry name" value="STAS"/>
    <property type="match status" value="1"/>
</dbReference>
<proteinExistence type="predicted"/>
<keyword evidence="1" id="KW-0378">Hydrolase</keyword>
<dbReference type="SUPFAM" id="SSF52091">
    <property type="entry name" value="SpoIIaa-like"/>
    <property type="match status" value="1"/>
</dbReference>
<dbReference type="InterPro" id="IPR002645">
    <property type="entry name" value="STAS_dom"/>
</dbReference>
<evidence type="ECO:0000256" key="2">
    <source>
        <dbReference type="SAM" id="Coils"/>
    </source>
</evidence>
<dbReference type="Gene3D" id="3.30.565.10">
    <property type="entry name" value="Histidine kinase-like ATPase, C-terminal domain"/>
    <property type="match status" value="1"/>
</dbReference>
<keyword evidence="2" id="KW-0175">Coiled coil</keyword>
<dbReference type="Proteomes" id="UP000236178">
    <property type="component" value="Unassembled WGS sequence"/>
</dbReference>
<dbReference type="AlphaFoldDB" id="A0A2I0STX4"/>
<protein>
    <recommendedName>
        <fullName evidence="3">STAS domain-containing protein</fullName>
    </recommendedName>
</protein>
<dbReference type="InterPro" id="IPR036457">
    <property type="entry name" value="PPM-type-like_dom_sf"/>
</dbReference>
<sequence length="706" mass="75031">MWGCVCSAGLVRGVVRRCRGTAPVGRVARAARGSADCSGAVVVLFVPGERDRLTGEAPTVREAFEQAPVPLCACSGPEHRVVAVNAAYRAAAVRQELVGSTVDELYPEARFQEILAVFDRVYATGVAESKKAWRMQLTTDEGLQEFFFDFTVTPWFDTGRESAGFICSIDEVSEQVRERREAEERAAEAEARYARARSTLAALQQALLPADLPLLPGVDLDARYVLAEVDTAAGGDWYDAVVLSEGRVALVAGDVVGHGVKASAVMGQLRAVVQERLRAGCGPAEAMNALDRHARHVPGAEAATCCIAVLVPATGALTYAGAGHPAPLIIDADGTAEYLPATGQGPLATGATYTDHTGRLPPGATLLHYSDGIVERPGTTPESGRKDLARIASLAAQNLLMPRDSPTSTSRRVVEQTLEVLLRESGHSDDVTVLAAHRTAVPRELEVVLPADPSGARQVQAELGQWLLGLNCTEDDESQLQHAVVELVTNAAEHAYVHVTGVAGLTGPGREESAGGQARDVTVRGYLDTDGSVVIEVADRGRWQDVPHQDPFRGRGLAMARTFTDSLTVDRAESGTTVRLRKRLSHPVTLTASRPAAARPADLTVTEDLDVPGLLTVTGRLDAVSAERFTGDLTTHTRGGTRPLTVDLSGVTHLASAGVRVLHRTHDLLVRNDRTLTLYAPPGSVADNVLDLAGLPHTTRPPHRTG</sequence>
<reference evidence="4 5" key="1">
    <citation type="submission" date="2017-12" db="EMBL/GenBank/DDBJ databases">
        <title>Streptomyces populusis sp. nov., a novel endophytic actinobacterium isolated from stems of Populus adenopoda Maxim.</title>
        <authorList>
            <person name="Wang Z."/>
        </authorList>
    </citation>
    <scope>NUCLEOTIDE SEQUENCE [LARGE SCALE GENOMIC DNA]</scope>
    <source>
        <strain evidence="4 5">A249</strain>
    </source>
</reference>
<dbReference type="Gene3D" id="3.30.750.24">
    <property type="entry name" value="STAS domain"/>
    <property type="match status" value="1"/>
</dbReference>
<dbReference type="PANTHER" id="PTHR43156">
    <property type="entry name" value="STAGE II SPORULATION PROTEIN E-RELATED"/>
    <property type="match status" value="1"/>
</dbReference>
<dbReference type="CDD" id="cd07043">
    <property type="entry name" value="STAS_anti-anti-sigma_factors"/>
    <property type="match status" value="1"/>
</dbReference>
<evidence type="ECO:0000313" key="4">
    <source>
        <dbReference type="EMBL" id="PKT73386.1"/>
    </source>
</evidence>
<dbReference type="PANTHER" id="PTHR43156:SF2">
    <property type="entry name" value="STAGE II SPORULATION PROTEIN E"/>
    <property type="match status" value="1"/>
</dbReference>
<dbReference type="Pfam" id="PF08448">
    <property type="entry name" value="PAS_4"/>
    <property type="match status" value="1"/>
</dbReference>